<dbReference type="InterPro" id="IPR000160">
    <property type="entry name" value="GGDEF_dom"/>
</dbReference>
<name>A0A430KUV1_9GAMM</name>
<dbReference type="SMART" id="SM00267">
    <property type="entry name" value="GGDEF"/>
    <property type="match status" value="1"/>
</dbReference>
<dbReference type="Proteomes" id="UP000283087">
    <property type="component" value="Unassembled WGS sequence"/>
</dbReference>
<dbReference type="Gene3D" id="3.30.70.270">
    <property type="match status" value="1"/>
</dbReference>
<dbReference type="SMART" id="SM00091">
    <property type="entry name" value="PAS"/>
    <property type="match status" value="1"/>
</dbReference>
<dbReference type="Gene3D" id="3.30.450.20">
    <property type="entry name" value="PAS domain"/>
    <property type="match status" value="1"/>
</dbReference>
<dbReference type="CDD" id="cd01948">
    <property type="entry name" value="EAL"/>
    <property type="match status" value="1"/>
</dbReference>
<feature type="domain" description="EAL" evidence="2">
    <location>
        <begin position="391"/>
        <end position="638"/>
    </location>
</feature>
<dbReference type="NCBIfam" id="TIGR00229">
    <property type="entry name" value="sensory_box"/>
    <property type="match status" value="1"/>
</dbReference>
<feature type="domain" description="PAS" evidence="1">
    <location>
        <begin position="113"/>
        <end position="151"/>
    </location>
</feature>
<evidence type="ECO:0000313" key="4">
    <source>
        <dbReference type="Proteomes" id="UP000283087"/>
    </source>
</evidence>
<dbReference type="Gene3D" id="3.20.20.450">
    <property type="entry name" value="EAL domain"/>
    <property type="match status" value="1"/>
</dbReference>
<accession>A0A430KUV1</accession>
<dbReference type="InterPro" id="IPR001610">
    <property type="entry name" value="PAC"/>
</dbReference>
<dbReference type="AlphaFoldDB" id="A0A430KUV1"/>
<dbReference type="Pfam" id="PF00563">
    <property type="entry name" value="EAL"/>
    <property type="match status" value="1"/>
</dbReference>
<dbReference type="PANTHER" id="PTHR44757:SF2">
    <property type="entry name" value="BIOFILM ARCHITECTURE MAINTENANCE PROTEIN MBAA"/>
    <property type="match status" value="1"/>
</dbReference>
<dbReference type="EMBL" id="RQXW01000002">
    <property type="protein sequence ID" value="RTE67123.1"/>
    <property type="molecule type" value="Genomic_DNA"/>
</dbReference>
<dbReference type="Pfam" id="PF13426">
    <property type="entry name" value="PAS_9"/>
    <property type="match status" value="1"/>
</dbReference>
<dbReference type="InterPro" id="IPR000014">
    <property type="entry name" value="PAS"/>
</dbReference>
<keyword evidence="4" id="KW-1185">Reference proteome</keyword>
<comment type="caution">
    <text evidence="3">The sequence shown here is derived from an EMBL/GenBank/DDBJ whole genome shotgun (WGS) entry which is preliminary data.</text>
</comment>
<dbReference type="SUPFAM" id="SSF55073">
    <property type="entry name" value="Nucleotide cyclase"/>
    <property type="match status" value="1"/>
</dbReference>
<gene>
    <name evidence="3" type="ORF">EH243_02620</name>
</gene>
<proteinExistence type="predicted"/>
<dbReference type="SUPFAM" id="SSF141868">
    <property type="entry name" value="EAL domain-like"/>
    <property type="match status" value="1"/>
</dbReference>
<dbReference type="PROSITE" id="PS50112">
    <property type="entry name" value="PAS"/>
    <property type="match status" value="1"/>
</dbReference>
<dbReference type="SMART" id="SM00052">
    <property type="entry name" value="EAL"/>
    <property type="match status" value="1"/>
</dbReference>
<dbReference type="PROSITE" id="PS50883">
    <property type="entry name" value="EAL"/>
    <property type="match status" value="1"/>
</dbReference>
<dbReference type="PANTHER" id="PTHR44757">
    <property type="entry name" value="DIGUANYLATE CYCLASE DGCP"/>
    <property type="match status" value="1"/>
</dbReference>
<dbReference type="SUPFAM" id="SSF55785">
    <property type="entry name" value="PYP-like sensor domain (PAS domain)"/>
    <property type="match status" value="1"/>
</dbReference>
<sequence length="638" mass="72096">MHLPMYACILPDLSYQFATQEYTGMLGWQGELSGVSLSQVHAEESLFELQHGMMLARSQGTATLSWQPFIEDNNLWLQLEICWNPVAGLFIVNAMRTAQAAGRQLAQHPEQGLFDYTPQAVMLLDEDNRIYRVNASFSEISGYAFEDVAGQGPGIVTNRNIAAEMFDHLWQQLMLRGYWEGELWNRHKDGHSYPAWYSLMAQRDESGEIEGFVAQFSDISSAYGDPSRFNHASYDALTGLPDEHMLLEQLNQQLLRDSLGHRGRGLILLQLQTDEADREQLTAAIGARLSAQVRESDLLAVDQEQNFVFVLDDCSDEMVLEQFAERIAGVLLERADTAEQPLLGDYAMGGVLVEGGNISAELMLDRARLVLRTPDCHNGFRVYDVALGSGAVFSRETLAQGVSDGWLQLRFNPVYSLQGHHLVAAEVSLAMNHPTQGILTPAQFIPQLSRYGLLDEYHQQLEQQLLPLIMDWNRFERFQNLSLRLQDEELFSADVIAQLVRQMVKAGIPPQRLMMSLHYDQLQLFPEEVEEFKALGVLILLDPQGHSFERLTSPLLPDMLLLNASLVEQQMRDSRYIREVEKLISVAQDNELGVIAEGVRTTGQMTRLTRQGCLRMSGKYVGSDLTMKQLIERLEQEQ</sequence>
<dbReference type="InterPro" id="IPR035919">
    <property type="entry name" value="EAL_sf"/>
</dbReference>
<protein>
    <submittedName>
        <fullName evidence="3">EAL domain-containing protein</fullName>
    </submittedName>
</protein>
<dbReference type="InterPro" id="IPR029787">
    <property type="entry name" value="Nucleotide_cyclase"/>
</dbReference>
<organism evidence="3 4">
    <name type="scientific">Amphritea opalescens</name>
    <dbReference type="NCBI Taxonomy" id="2490544"/>
    <lineage>
        <taxon>Bacteria</taxon>
        <taxon>Pseudomonadati</taxon>
        <taxon>Pseudomonadota</taxon>
        <taxon>Gammaproteobacteria</taxon>
        <taxon>Oceanospirillales</taxon>
        <taxon>Oceanospirillaceae</taxon>
        <taxon>Amphritea</taxon>
    </lineage>
</organism>
<dbReference type="CDD" id="cd00130">
    <property type="entry name" value="PAS"/>
    <property type="match status" value="1"/>
</dbReference>
<evidence type="ECO:0000313" key="3">
    <source>
        <dbReference type="EMBL" id="RTE67123.1"/>
    </source>
</evidence>
<dbReference type="OrthoDB" id="6111238at2"/>
<dbReference type="InterPro" id="IPR035965">
    <property type="entry name" value="PAS-like_dom_sf"/>
</dbReference>
<dbReference type="InterPro" id="IPR052155">
    <property type="entry name" value="Biofilm_reg_signaling"/>
</dbReference>
<evidence type="ECO:0000259" key="1">
    <source>
        <dbReference type="PROSITE" id="PS50112"/>
    </source>
</evidence>
<dbReference type="InterPro" id="IPR043128">
    <property type="entry name" value="Rev_trsase/Diguanyl_cyclase"/>
</dbReference>
<dbReference type="InterPro" id="IPR001633">
    <property type="entry name" value="EAL_dom"/>
</dbReference>
<dbReference type="RefSeq" id="WP_126157091.1">
    <property type="nucleotide sequence ID" value="NZ_RQXW01000002.1"/>
</dbReference>
<reference evidence="3 4" key="1">
    <citation type="submission" date="2018-11" db="EMBL/GenBank/DDBJ databases">
        <title>The draft genome sequence of Amphritea opalescens ANRC-JH13T.</title>
        <authorList>
            <person name="Fang Z."/>
            <person name="Zhang Y."/>
            <person name="Han X."/>
        </authorList>
    </citation>
    <scope>NUCLEOTIDE SEQUENCE [LARGE SCALE GENOMIC DNA]</scope>
    <source>
        <strain evidence="3 4">ANRC-JH13</strain>
    </source>
</reference>
<evidence type="ECO:0000259" key="2">
    <source>
        <dbReference type="PROSITE" id="PS50883"/>
    </source>
</evidence>
<dbReference type="SMART" id="SM00086">
    <property type="entry name" value="PAC"/>
    <property type="match status" value="1"/>
</dbReference>